<evidence type="ECO:0000313" key="4">
    <source>
        <dbReference type="EMBL" id="KAJ9579082.1"/>
    </source>
</evidence>
<keyword evidence="5" id="KW-1185">Reference proteome</keyword>
<dbReference type="InterPro" id="IPR031424">
    <property type="entry name" value="QVR-like"/>
</dbReference>
<reference evidence="4" key="2">
    <citation type="submission" date="2023-05" db="EMBL/GenBank/DDBJ databases">
        <authorList>
            <person name="Fouks B."/>
        </authorList>
    </citation>
    <scope>NUCLEOTIDE SEQUENCE</scope>
    <source>
        <strain evidence="4">Stay&amp;Tobe</strain>
        <tissue evidence="4">Testes</tissue>
    </source>
</reference>
<accession>A0AAD7ZF01</accession>
<dbReference type="PANTHER" id="PTHR38332:SF2">
    <property type="entry name" value="PROTEIN QUIVER"/>
    <property type="match status" value="1"/>
</dbReference>
<keyword evidence="2" id="KW-0325">Glycoprotein</keyword>
<gene>
    <name evidence="4" type="ORF">L9F63_024813</name>
</gene>
<evidence type="ECO:0000256" key="1">
    <source>
        <dbReference type="ARBA" id="ARBA00022729"/>
    </source>
</evidence>
<feature type="chain" id="PRO_5042166003" description="Protein sleepless" evidence="3">
    <location>
        <begin position="22"/>
        <end position="148"/>
    </location>
</feature>
<reference evidence="4" key="1">
    <citation type="journal article" date="2023" name="IScience">
        <title>Live-bearing cockroach genome reveals convergent evolutionary mechanisms linked to viviparity in insects and beyond.</title>
        <authorList>
            <person name="Fouks B."/>
            <person name="Harrison M.C."/>
            <person name="Mikhailova A.A."/>
            <person name="Marchal E."/>
            <person name="English S."/>
            <person name="Carruthers M."/>
            <person name="Jennings E.C."/>
            <person name="Chiamaka E.L."/>
            <person name="Frigard R.A."/>
            <person name="Pippel M."/>
            <person name="Attardo G.M."/>
            <person name="Benoit J.B."/>
            <person name="Bornberg-Bauer E."/>
            <person name="Tobe S.S."/>
        </authorList>
    </citation>
    <scope>NUCLEOTIDE SEQUENCE</scope>
    <source>
        <strain evidence="4">Stay&amp;Tobe</strain>
    </source>
</reference>
<keyword evidence="1 3" id="KW-0732">Signal</keyword>
<dbReference type="Pfam" id="PF17064">
    <property type="entry name" value="QVR"/>
    <property type="match status" value="1"/>
</dbReference>
<comment type="caution">
    <text evidence="4">The sequence shown here is derived from an EMBL/GenBank/DDBJ whole genome shotgun (WGS) entry which is preliminary data.</text>
</comment>
<dbReference type="EMBL" id="JASPKZ010008703">
    <property type="protein sequence ID" value="KAJ9579082.1"/>
    <property type="molecule type" value="Genomic_DNA"/>
</dbReference>
<organism evidence="4 5">
    <name type="scientific">Diploptera punctata</name>
    <name type="common">Pacific beetle cockroach</name>
    <dbReference type="NCBI Taxonomy" id="6984"/>
    <lineage>
        <taxon>Eukaryota</taxon>
        <taxon>Metazoa</taxon>
        <taxon>Ecdysozoa</taxon>
        <taxon>Arthropoda</taxon>
        <taxon>Hexapoda</taxon>
        <taxon>Insecta</taxon>
        <taxon>Pterygota</taxon>
        <taxon>Neoptera</taxon>
        <taxon>Polyneoptera</taxon>
        <taxon>Dictyoptera</taxon>
        <taxon>Blattodea</taxon>
        <taxon>Blaberoidea</taxon>
        <taxon>Blaberidae</taxon>
        <taxon>Diplopterinae</taxon>
        <taxon>Diploptera</taxon>
    </lineage>
</organism>
<evidence type="ECO:0008006" key="6">
    <source>
        <dbReference type="Google" id="ProtNLM"/>
    </source>
</evidence>
<evidence type="ECO:0000256" key="2">
    <source>
        <dbReference type="ARBA" id="ARBA00023180"/>
    </source>
</evidence>
<protein>
    <recommendedName>
        <fullName evidence="6">Protein sleepless</fullName>
    </recommendedName>
</protein>
<evidence type="ECO:0000256" key="3">
    <source>
        <dbReference type="SAM" id="SignalP"/>
    </source>
</evidence>
<dbReference type="AlphaFoldDB" id="A0AAD7ZF01"/>
<dbReference type="GO" id="GO:0032222">
    <property type="term" value="P:regulation of synaptic transmission, cholinergic"/>
    <property type="evidence" value="ECO:0007669"/>
    <property type="project" value="InterPro"/>
</dbReference>
<dbReference type="GO" id="GO:0030431">
    <property type="term" value="P:sleep"/>
    <property type="evidence" value="ECO:0007669"/>
    <property type="project" value="InterPro"/>
</dbReference>
<dbReference type="PANTHER" id="PTHR38332">
    <property type="entry name" value="PROTEIN CBG11604"/>
    <property type="match status" value="1"/>
</dbReference>
<sequence>MLSQVIFSVLYGLYQLQGSNAINCYTCSSYNGSDINCEDPYNPAMSTYTEKCMVPKQGHIGTFPANFCIKIVGKNVDTGELMVIRACVMKTMDTQCGVFRYQDYTMTGCILTCDYDGCNSAKPSLEHFNSYISLSSLIVIWQIYKYFT</sequence>
<dbReference type="Proteomes" id="UP001233999">
    <property type="component" value="Unassembled WGS sequence"/>
</dbReference>
<evidence type="ECO:0000313" key="5">
    <source>
        <dbReference type="Proteomes" id="UP001233999"/>
    </source>
</evidence>
<name>A0AAD7ZF01_DIPPU</name>
<feature type="signal peptide" evidence="3">
    <location>
        <begin position="1"/>
        <end position="21"/>
    </location>
</feature>
<proteinExistence type="predicted"/>